<dbReference type="RefSeq" id="XP_014149579.1">
    <property type="nucleotide sequence ID" value="XM_014294104.1"/>
</dbReference>
<evidence type="ECO:0000313" key="6">
    <source>
        <dbReference type="Proteomes" id="UP000054560"/>
    </source>
</evidence>
<dbReference type="GO" id="GO:0032787">
    <property type="term" value="P:monocarboxylic acid metabolic process"/>
    <property type="evidence" value="ECO:0007669"/>
    <property type="project" value="UniProtKB-ARBA"/>
</dbReference>
<dbReference type="InterPro" id="IPR020904">
    <property type="entry name" value="Sc_DH/Rdtase_CS"/>
</dbReference>
<dbReference type="CDD" id="cd05233">
    <property type="entry name" value="SDR_c"/>
    <property type="match status" value="1"/>
</dbReference>
<dbReference type="EMBL" id="KQ243481">
    <property type="protein sequence ID" value="KNC75677.1"/>
    <property type="molecule type" value="Genomic_DNA"/>
</dbReference>
<reference evidence="5 6" key="1">
    <citation type="submission" date="2011-02" db="EMBL/GenBank/DDBJ databases">
        <title>The Genome Sequence of Sphaeroforma arctica JP610.</title>
        <authorList>
            <consortium name="The Broad Institute Genome Sequencing Platform"/>
            <person name="Russ C."/>
            <person name="Cuomo C."/>
            <person name="Young S.K."/>
            <person name="Zeng Q."/>
            <person name="Gargeya S."/>
            <person name="Alvarado L."/>
            <person name="Berlin A."/>
            <person name="Chapman S.B."/>
            <person name="Chen Z."/>
            <person name="Freedman E."/>
            <person name="Gellesch M."/>
            <person name="Goldberg J."/>
            <person name="Griggs A."/>
            <person name="Gujja S."/>
            <person name="Heilman E."/>
            <person name="Heiman D."/>
            <person name="Howarth C."/>
            <person name="Mehta T."/>
            <person name="Neiman D."/>
            <person name="Pearson M."/>
            <person name="Roberts A."/>
            <person name="Saif S."/>
            <person name="Shea T."/>
            <person name="Shenoy N."/>
            <person name="Sisk P."/>
            <person name="Stolte C."/>
            <person name="Sykes S."/>
            <person name="White J."/>
            <person name="Yandava C."/>
            <person name="Burger G."/>
            <person name="Gray M.W."/>
            <person name="Holland P.W.H."/>
            <person name="King N."/>
            <person name="Lang F.B.F."/>
            <person name="Roger A.J."/>
            <person name="Ruiz-Trillo I."/>
            <person name="Haas B."/>
            <person name="Nusbaum C."/>
            <person name="Birren B."/>
        </authorList>
    </citation>
    <scope>NUCLEOTIDE SEQUENCE [LARGE SCALE GENOMIC DNA]</scope>
    <source>
        <strain evidence="5 6">JP610</strain>
    </source>
</reference>
<protein>
    <recommendedName>
        <fullName evidence="2">3-oxoacyl-[acyl-carrier-protein] reductase</fullName>
        <ecNumber evidence="2">1.1.1.100</ecNumber>
    </recommendedName>
</protein>
<gene>
    <name evidence="5" type="ORF">SARC_11805</name>
</gene>
<dbReference type="InterPro" id="IPR050259">
    <property type="entry name" value="SDR"/>
</dbReference>
<dbReference type="PRINTS" id="PR00081">
    <property type="entry name" value="GDHRDH"/>
</dbReference>
<dbReference type="PROSITE" id="PS00061">
    <property type="entry name" value="ADH_SHORT"/>
    <property type="match status" value="1"/>
</dbReference>
<dbReference type="InterPro" id="IPR036291">
    <property type="entry name" value="NAD(P)-bd_dom_sf"/>
</dbReference>
<accession>A0A0L0FFX4</accession>
<dbReference type="GeneID" id="25912309"/>
<dbReference type="GO" id="GO:0004316">
    <property type="term" value="F:3-oxoacyl-[acyl-carrier-protein] reductase (NADPH) activity"/>
    <property type="evidence" value="ECO:0007669"/>
    <property type="project" value="UniProtKB-EC"/>
</dbReference>
<evidence type="ECO:0000256" key="1">
    <source>
        <dbReference type="ARBA" id="ARBA00006484"/>
    </source>
</evidence>
<dbReference type="SUPFAM" id="SSF51735">
    <property type="entry name" value="NAD(P)-binding Rossmann-fold domains"/>
    <property type="match status" value="1"/>
</dbReference>
<sequence length="206" mass="22594">MRIAADISTSEGAAKAIEEVATFGEIDFLVNNVGIFEVKDFEDITDDDWEKYFQVNIMSCVLLCRHYLPKMLARNSGRIIVLASESGFKPLGTMIHYSMTKGSLINLARGMAETTKGTKVTVNSVLPGLTATEGLTNYFESIAKKDNEPVDKVIRDYFQKEEPASLIQRLVTTKEVGPTTAFLHSPLAGAINGSSQRCEGGVYRST</sequence>
<dbReference type="Gene3D" id="3.40.50.720">
    <property type="entry name" value="NAD(P)-binding Rossmann-like Domain"/>
    <property type="match status" value="1"/>
</dbReference>
<evidence type="ECO:0000256" key="2">
    <source>
        <dbReference type="ARBA" id="ARBA00012948"/>
    </source>
</evidence>
<proteinExistence type="inferred from homology"/>
<dbReference type="PRINTS" id="PR00080">
    <property type="entry name" value="SDRFAMILY"/>
</dbReference>
<comment type="similarity">
    <text evidence="1 4">Belongs to the short-chain dehydrogenases/reductases (SDR) family.</text>
</comment>
<dbReference type="InterPro" id="IPR002347">
    <property type="entry name" value="SDR_fam"/>
</dbReference>
<keyword evidence="6" id="KW-1185">Reference proteome</keyword>
<dbReference type="STRING" id="667725.A0A0L0FFX4"/>
<evidence type="ECO:0000256" key="4">
    <source>
        <dbReference type="RuleBase" id="RU000363"/>
    </source>
</evidence>
<dbReference type="eggNOG" id="KOG0725">
    <property type="taxonomic scope" value="Eukaryota"/>
</dbReference>
<comment type="catalytic activity">
    <reaction evidence="3">
        <text>a (3R)-hydroxyacyl-[ACP] + NADP(+) = a 3-oxoacyl-[ACP] + NADPH + H(+)</text>
        <dbReference type="Rhea" id="RHEA:17397"/>
        <dbReference type="Rhea" id="RHEA-COMP:9916"/>
        <dbReference type="Rhea" id="RHEA-COMP:9945"/>
        <dbReference type="ChEBI" id="CHEBI:15378"/>
        <dbReference type="ChEBI" id="CHEBI:57783"/>
        <dbReference type="ChEBI" id="CHEBI:58349"/>
        <dbReference type="ChEBI" id="CHEBI:78776"/>
        <dbReference type="ChEBI" id="CHEBI:78827"/>
        <dbReference type="EC" id="1.1.1.100"/>
    </reaction>
</comment>
<dbReference type="EC" id="1.1.1.100" evidence="2"/>
<dbReference type="PANTHER" id="PTHR42879">
    <property type="entry name" value="3-OXOACYL-(ACYL-CARRIER-PROTEIN) REDUCTASE"/>
    <property type="match status" value="1"/>
</dbReference>
<dbReference type="Pfam" id="PF00106">
    <property type="entry name" value="adh_short"/>
    <property type="match status" value="1"/>
</dbReference>
<organism evidence="5 6">
    <name type="scientific">Sphaeroforma arctica JP610</name>
    <dbReference type="NCBI Taxonomy" id="667725"/>
    <lineage>
        <taxon>Eukaryota</taxon>
        <taxon>Ichthyosporea</taxon>
        <taxon>Ichthyophonida</taxon>
        <taxon>Sphaeroforma</taxon>
    </lineage>
</organism>
<evidence type="ECO:0000256" key="3">
    <source>
        <dbReference type="ARBA" id="ARBA00048508"/>
    </source>
</evidence>
<dbReference type="PANTHER" id="PTHR42879:SF2">
    <property type="entry name" value="3-OXOACYL-[ACYL-CARRIER-PROTEIN] REDUCTASE FABG"/>
    <property type="match status" value="1"/>
</dbReference>
<evidence type="ECO:0000313" key="5">
    <source>
        <dbReference type="EMBL" id="KNC75677.1"/>
    </source>
</evidence>
<name>A0A0L0FFX4_9EUKA</name>
<dbReference type="Proteomes" id="UP000054560">
    <property type="component" value="Unassembled WGS sequence"/>
</dbReference>
<dbReference type="AlphaFoldDB" id="A0A0L0FFX4"/>